<sequence length="689" mass="75178">MTKYKLNSDGRRSGSQVTLTSYMVGDSYETEGIQNGSYNGVDSERKVSVTNQQNGGGPGKYGSTVLDLPEDKYPRQRHATSFIVKSSIKEWIKDKLKKGCKKKVLYKRIPVFAWLPHYNLEFAVLDLVAGVTVGLTVIPQAIAYASVAGMPPQVGLYSSFMACFVYTIFGSCKDSAIGPTAISGLLTRENNHGMGIPGVVLLTFLSGCVEFFMGVLQLGFLIDFISGPVSIGFTSAAAIIIATTQVKDMLGLSYPGGKFLQVWEQIFEHISETRPWDAVLGFSCMALLLILRKAKDFKIGPEDEKERKPIHDILSKVVWLISTARNIIVVIVSAFLAYYFQSHAQHPFILTGFVKPGLPTLSPPPFTTQVGNRTYDFIDMASTLGPAVIVVPLLSILENIALAKVFSEGKTIDATQEMLALGVCNIASSFVSSMPVSGALSRGAVNNASGVKTTFGGVYTGIVVILSLYLFTPYFAYIPKASLAAVIIAAVVFMVELHVFKPIWRTKKTDLIPALATFLSCLFLRLEIGIVIGIGINLIFLLYASARPTVQVEKVTSTYGCAGCDYLLITPDRSLTFPSVEYVKALVSKAGVKQGCSSIPVVIDAKHIQGADFTAAKGIKSLIEDFHKRNQPILFYNLKPSVINIFQGVQPKDFVYCQTYAELNELLKQYSDPNSVRHNNGDNNTVTRK</sequence>
<feature type="transmembrane region" description="Helical" evidence="6">
    <location>
        <begin position="154"/>
        <end position="172"/>
    </location>
</feature>
<evidence type="ECO:0000256" key="6">
    <source>
        <dbReference type="SAM" id="Phobius"/>
    </source>
</evidence>
<protein>
    <recommendedName>
        <fullName evidence="11">Sodium-independent sulfate anion transporter</fullName>
    </recommendedName>
</protein>
<dbReference type="Proteomes" id="UP001159042">
    <property type="component" value="Unassembled WGS sequence"/>
</dbReference>
<dbReference type="Pfam" id="PF01740">
    <property type="entry name" value="STAS"/>
    <property type="match status" value="1"/>
</dbReference>
<feature type="transmembrane region" description="Helical" evidence="6">
    <location>
        <begin position="384"/>
        <end position="406"/>
    </location>
</feature>
<gene>
    <name evidence="9" type="ORF">NQ315_000393</name>
</gene>
<dbReference type="InterPro" id="IPR002645">
    <property type="entry name" value="STAS_dom"/>
</dbReference>
<keyword evidence="3 6" id="KW-1133">Transmembrane helix</keyword>
<dbReference type="AlphaFoldDB" id="A0AAV8VML7"/>
<feature type="region of interest" description="Disordered" evidence="5">
    <location>
        <begin position="35"/>
        <end position="61"/>
    </location>
</feature>
<accession>A0AAV8VML7</accession>
<feature type="transmembrane region" description="Helical" evidence="6">
    <location>
        <begin position="418"/>
        <end position="436"/>
    </location>
</feature>
<dbReference type="EMBL" id="JANEYG010000057">
    <property type="protein sequence ID" value="KAJ8915141.1"/>
    <property type="molecule type" value="Genomic_DNA"/>
</dbReference>
<keyword evidence="10" id="KW-1185">Reference proteome</keyword>
<evidence type="ECO:0000259" key="8">
    <source>
        <dbReference type="Pfam" id="PF01740"/>
    </source>
</evidence>
<name>A0AAV8VML7_9CUCU</name>
<dbReference type="SUPFAM" id="SSF52091">
    <property type="entry name" value="SpoIIaa-like"/>
    <property type="match status" value="1"/>
</dbReference>
<evidence type="ECO:0000313" key="9">
    <source>
        <dbReference type="EMBL" id="KAJ8915141.1"/>
    </source>
</evidence>
<comment type="subcellular location">
    <subcellularLocation>
        <location evidence="1">Membrane</location>
        <topology evidence="1">Multi-pass membrane protein</topology>
    </subcellularLocation>
</comment>
<evidence type="ECO:0008006" key="11">
    <source>
        <dbReference type="Google" id="ProtNLM"/>
    </source>
</evidence>
<feature type="domain" description="SLC26A/SulP transporter" evidence="7">
    <location>
        <begin position="126"/>
        <end position="515"/>
    </location>
</feature>
<dbReference type="Pfam" id="PF00916">
    <property type="entry name" value="Sulfate_transp"/>
    <property type="match status" value="1"/>
</dbReference>
<evidence type="ECO:0000256" key="1">
    <source>
        <dbReference type="ARBA" id="ARBA00004141"/>
    </source>
</evidence>
<evidence type="ECO:0000259" key="7">
    <source>
        <dbReference type="Pfam" id="PF00916"/>
    </source>
</evidence>
<feature type="transmembrane region" description="Helical" evidence="6">
    <location>
        <begin position="512"/>
        <end position="544"/>
    </location>
</feature>
<dbReference type="InterPro" id="IPR036513">
    <property type="entry name" value="STAS_dom_sf"/>
</dbReference>
<feature type="transmembrane region" description="Helical" evidence="6">
    <location>
        <begin position="456"/>
        <end position="476"/>
    </location>
</feature>
<feature type="domain" description="STAS" evidence="8">
    <location>
        <begin position="567"/>
        <end position="663"/>
    </location>
</feature>
<evidence type="ECO:0000256" key="3">
    <source>
        <dbReference type="ARBA" id="ARBA00022989"/>
    </source>
</evidence>
<evidence type="ECO:0000256" key="2">
    <source>
        <dbReference type="ARBA" id="ARBA00022692"/>
    </source>
</evidence>
<reference evidence="9 10" key="1">
    <citation type="journal article" date="2023" name="Insect Mol. Biol.">
        <title>Genome sequencing provides insights into the evolution of gene families encoding plant cell wall-degrading enzymes in longhorned beetles.</title>
        <authorList>
            <person name="Shin N.R."/>
            <person name="Okamura Y."/>
            <person name="Kirsch R."/>
            <person name="Pauchet Y."/>
        </authorList>
    </citation>
    <scope>NUCLEOTIDE SEQUENCE [LARGE SCALE GENOMIC DNA]</scope>
    <source>
        <strain evidence="9">EAD_L_NR</strain>
    </source>
</reference>
<feature type="transmembrane region" description="Helical" evidence="6">
    <location>
        <begin position="122"/>
        <end position="142"/>
    </location>
</feature>
<dbReference type="GO" id="GO:0016020">
    <property type="term" value="C:membrane"/>
    <property type="evidence" value="ECO:0007669"/>
    <property type="project" value="UniProtKB-SubCell"/>
</dbReference>
<comment type="caution">
    <text evidence="9">The sequence shown here is derived from an EMBL/GenBank/DDBJ whole genome shotgun (WGS) entry which is preliminary data.</text>
</comment>
<dbReference type="GO" id="GO:0055085">
    <property type="term" value="P:transmembrane transport"/>
    <property type="evidence" value="ECO:0007669"/>
    <property type="project" value="InterPro"/>
</dbReference>
<evidence type="ECO:0000313" key="10">
    <source>
        <dbReference type="Proteomes" id="UP001159042"/>
    </source>
</evidence>
<dbReference type="Gene3D" id="3.30.750.24">
    <property type="entry name" value="STAS domain"/>
    <property type="match status" value="1"/>
</dbReference>
<dbReference type="InterPro" id="IPR011547">
    <property type="entry name" value="SLC26A/SulP_dom"/>
</dbReference>
<keyword evidence="2 6" id="KW-0812">Transmembrane</keyword>
<evidence type="ECO:0000256" key="4">
    <source>
        <dbReference type="ARBA" id="ARBA00023136"/>
    </source>
</evidence>
<feature type="transmembrane region" description="Helical" evidence="6">
    <location>
        <begin position="220"/>
        <end position="242"/>
    </location>
</feature>
<dbReference type="PANTHER" id="PTHR11814">
    <property type="entry name" value="SULFATE TRANSPORTER"/>
    <property type="match status" value="1"/>
</dbReference>
<keyword evidence="4 6" id="KW-0472">Membrane</keyword>
<feature type="transmembrane region" description="Helical" evidence="6">
    <location>
        <begin position="317"/>
        <end position="340"/>
    </location>
</feature>
<organism evidence="9 10">
    <name type="scientific">Exocentrus adspersus</name>
    <dbReference type="NCBI Taxonomy" id="1586481"/>
    <lineage>
        <taxon>Eukaryota</taxon>
        <taxon>Metazoa</taxon>
        <taxon>Ecdysozoa</taxon>
        <taxon>Arthropoda</taxon>
        <taxon>Hexapoda</taxon>
        <taxon>Insecta</taxon>
        <taxon>Pterygota</taxon>
        <taxon>Neoptera</taxon>
        <taxon>Endopterygota</taxon>
        <taxon>Coleoptera</taxon>
        <taxon>Polyphaga</taxon>
        <taxon>Cucujiformia</taxon>
        <taxon>Chrysomeloidea</taxon>
        <taxon>Cerambycidae</taxon>
        <taxon>Lamiinae</taxon>
        <taxon>Acanthocinini</taxon>
        <taxon>Exocentrus</taxon>
    </lineage>
</organism>
<proteinExistence type="predicted"/>
<dbReference type="CDD" id="cd07042">
    <property type="entry name" value="STAS_SulP_like_sulfate_transporter"/>
    <property type="match status" value="1"/>
</dbReference>
<feature type="transmembrane region" description="Helical" evidence="6">
    <location>
        <begin position="483"/>
        <end position="500"/>
    </location>
</feature>
<dbReference type="InterPro" id="IPR001902">
    <property type="entry name" value="SLC26A/SulP_fam"/>
</dbReference>
<evidence type="ECO:0000256" key="5">
    <source>
        <dbReference type="SAM" id="MobiDB-lite"/>
    </source>
</evidence>
<feature type="transmembrane region" description="Helical" evidence="6">
    <location>
        <begin position="193"/>
        <end position="214"/>
    </location>
</feature>